<keyword evidence="11 17" id="KW-1133">Transmembrane helix</keyword>
<dbReference type="InterPro" id="IPR036890">
    <property type="entry name" value="HATPase_C_sf"/>
</dbReference>
<dbReference type="Gene3D" id="1.20.120.160">
    <property type="entry name" value="HPT domain"/>
    <property type="match status" value="1"/>
</dbReference>
<dbReference type="InterPro" id="IPR033479">
    <property type="entry name" value="dCache_1"/>
</dbReference>
<dbReference type="Gene3D" id="3.30.565.10">
    <property type="entry name" value="Histidine kinase-like ATPase, C-terminal domain"/>
    <property type="match status" value="1"/>
</dbReference>
<comment type="subcellular location">
    <subcellularLocation>
        <location evidence="2">Cell membrane</location>
        <topology evidence="2">Multi-pass membrane protein</topology>
    </subcellularLocation>
</comment>
<keyword evidence="16" id="KW-0175">Coiled coil</keyword>
<dbReference type="EC" id="2.7.13.3" evidence="3"/>
<feature type="transmembrane region" description="Helical" evidence="17">
    <location>
        <begin position="276"/>
        <end position="302"/>
    </location>
</feature>
<organism evidence="22 23">
    <name type="scientific">Haliovirga abyssi</name>
    <dbReference type="NCBI Taxonomy" id="2996794"/>
    <lineage>
        <taxon>Bacteria</taxon>
        <taxon>Fusobacteriati</taxon>
        <taxon>Fusobacteriota</taxon>
        <taxon>Fusobacteriia</taxon>
        <taxon>Fusobacteriales</taxon>
        <taxon>Haliovirgaceae</taxon>
        <taxon>Haliovirga</taxon>
    </lineage>
</organism>
<comment type="catalytic activity">
    <reaction evidence="1">
        <text>ATP + protein L-histidine = ADP + protein N-phospho-L-histidine.</text>
        <dbReference type="EC" id="2.7.13.3"/>
    </reaction>
</comment>
<keyword evidence="12" id="KW-0902">Two-component regulatory system</keyword>
<dbReference type="AlphaFoldDB" id="A0AAU9D6B9"/>
<evidence type="ECO:0000313" key="22">
    <source>
        <dbReference type="EMBL" id="BDU50088.1"/>
    </source>
</evidence>
<sequence>MKNKGISIKREIIYITTFLTIFILVVFGAFFFYKFWELNLDKAKNIIKGKNREISIFTESFFNNIFKDIDIIVKDENTSLAFKNKKYKKKVLKLLKNISETDKYISYVYIGYKNKKMIINNWEPPKGFDLTKRPWYISAKKSAYKISIGNPYKEIKTKEWLLSQSIALKDKENKFVGVLSIDCNIENIVKSLARDKEYKTQRTYIIDESGKILIHPDKFYINKFYPNIRKKLLKNNGYINYSLSGNRKVMGYYSKIKSTDWYIVTSIDSKEIVDPIIYNMALDFIIMILMALLIGNIFNIIFYKRFAKPIIELEDRVLKILNEEKIEKGDYKNSNKEIIRIIEAIETMTSNSLKEKNKELEAIIESTNRGIVVVDKDGKSFYINNNFKKIWGEDLELGKLNSKNIQKIVFSKVKSEKIEEAKQRFLKFLKENKSSKDIIELNDGRSIEVYFTNIDNNSKRVWSFSDITEDKMKELELNIAKEKAEAANKAKSEFLANMSHEIRTPLNGIIGFTELVSKTPLNKLQLQYLENIKVSGEALLGIINDILDFSKIEAGKLELEFIEGDIIDLSEAATEITKYNADKKNLEILLNIKPDVPRYAKIDVVRLKQILINLLGNAIKFTEKGEVELELKFMPKDKKIGFFTFSIRDTGIGITEEQQKKLFKAFSQADSSTTRKFGGTGLGLIISNMLAKKMGGKIELESKSGKGTKFYFTIETEYEEENDLLLRDISKEIKRVMIVDDNKKNREILSENLKYFGIESRGISNGYDAIEILKDGYKVDLVIMDYHMPKLDGLSTIKEIRKLFSKEKLPIILLHSSSDDFKLNEKCKELGVRFNLQKPINSRELISYLKNIKMEQVYNKPKTEDKRGKRQEDIITKDKVTILIAEDVEINMLLIETMVTMYIPNSNILKAKNGEEVLEIVKNNKVDLILMDVHMPEKDGIEATIEIRKREKDSEHIFIIALTAGGTTEDREKALSAGMDDFITKPIDKDELKSTLGKYLNKIMKEKMEKDENNYPTYIEGVDIKSGVERILGNKELYFKFIYDFIDKSQKYVEEIKGYLYKNDIENARKVAHALKGVSGNLSAKDIQEKSTKLEKILKDNGDYKEELVELEKVVGIFVHSANENKK</sequence>
<feature type="domain" description="PAS" evidence="20">
    <location>
        <begin position="356"/>
        <end position="392"/>
    </location>
</feature>
<evidence type="ECO:0000256" key="10">
    <source>
        <dbReference type="ARBA" id="ARBA00022840"/>
    </source>
</evidence>
<dbReference type="PROSITE" id="PS50110">
    <property type="entry name" value="RESPONSE_REGULATORY"/>
    <property type="match status" value="2"/>
</dbReference>
<dbReference type="SUPFAM" id="SSF103190">
    <property type="entry name" value="Sensory domain-like"/>
    <property type="match status" value="1"/>
</dbReference>
<dbReference type="PROSITE" id="PS50894">
    <property type="entry name" value="HPT"/>
    <property type="match status" value="1"/>
</dbReference>
<dbReference type="NCBIfam" id="TIGR00229">
    <property type="entry name" value="sensory_box"/>
    <property type="match status" value="1"/>
</dbReference>
<evidence type="ECO:0000256" key="4">
    <source>
        <dbReference type="ARBA" id="ARBA00022475"/>
    </source>
</evidence>
<dbReference type="InterPro" id="IPR003661">
    <property type="entry name" value="HisK_dim/P_dom"/>
</dbReference>
<dbReference type="SUPFAM" id="SSF52172">
    <property type="entry name" value="CheY-like"/>
    <property type="match status" value="2"/>
</dbReference>
<evidence type="ECO:0000259" key="19">
    <source>
        <dbReference type="PROSITE" id="PS50110"/>
    </source>
</evidence>
<dbReference type="CDD" id="cd18773">
    <property type="entry name" value="PDC1_HK_sensor"/>
    <property type="match status" value="1"/>
</dbReference>
<keyword evidence="10" id="KW-0067">ATP-binding</keyword>
<protein>
    <recommendedName>
        <fullName evidence="3">histidine kinase</fullName>
        <ecNumber evidence="3">2.7.13.3</ecNumber>
    </recommendedName>
</protein>
<evidence type="ECO:0000256" key="12">
    <source>
        <dbReference type="ARBA" id="ARBA00023012"/>
    </source>
</evidence>
<dbReference type="KEGG" id="haby:HLVA_06570"/>
<dbReference type="Pfam" id="PF02743">
    <property type="entry name" value="dCache_1"/>
    <property type="match status" value="1"/>
</dbReference>
<dbReference type="InterPro" id="IPR011006">
    <property type="entry name" value="CheY-like_superfamily"/>
</dbReference>
<evidence type="ECO:0000256" key="7">
    <source>
        <dbReference type="ARBA" id="ARBA00022692"/>
    </source>
</evidence>
<dbReference type="PANTHER" id="PTHR45339:SF1">
    <property type="entry name" value="HYBRID SIGNAL TRANSDUCTION HISTIDINE KINASE J"/>
    <property type="match status" value="1"/>
</dbReference>
<dbReference type="InterPro" id="IPR003594">
    <property type="entry name" value="HATPase_dom"/>
</dbReference>
<dbReference type="PROSITE" id="PS50112">
    <property type="entry name" value="PAS"/>
    <property type="match status" value="1"/>
</dbReference>
<feature type="domain" description="Histidine kinase" evidence="18">
    <location>
        <begin position="497"/>
        <end position="718"/>
    </location>
</feature>
<dbReference type="GO" id="GO:0000155">
    <property type="term" value="F:phosphorelay sensor kinase activity"/>
    <property type="evidence" value="ECO:0007669"/>
    <property type="project" value="InterPro"/>
</dbReference>
<evidence type="ECO:0000256" key="13">
    <source>
        <dbReference type="ARBA" id="ARBA00023136"/>
    </source>
</evidence>
<dbReference type="InterPro" id="IPR036097">
    <property type="entry name" value="HisK_dim/P_sf"/>
</dbReference>
<dbReference type="InterPro" id="IPR005467">
    <property type="entry name" value="His_kinase_dom"/>
</dbReference>
<evidence type="ECO:0000259" key="18">
    <source>
        <dbReference type="PROSITE" id="PS50109"/>
    </source>
</evidence>
<dbReference type="InterPro" id="IPR004358">
    <property type="entry name" value="Sig_transdc_His_kin-like_C"/>
</dbReference>
<dbReference type="Pfam" id="PF00072">
    <property type="entry name" value="Response_reg"/>
    <property type="match status" value="2"/>
</dbReference>
<dbReference type="Pfam" id="PF00512">
    <property type="entry name" value="HisKA"/>
    <property type="match status" value="1"/>
</dbReference>
<dbReference type="InterPro" id="IPR035965">
    <property type="entry name" value="PAS-like_dom_sf"/>
</dbReference>
<dbReference type="SMART" id="SM00388">
    <property type="entry name" value="HisKA"/>
    <property type="match status" value="1"/>
</dbReference>
<evidence type="ECO:0000256" key="1">
    <source>
        <dbReference type="ARBA" id="ARBA00000085"/>
    </source>
</evidence>
<feature type="domain" description="Response regulatory" evidence="19">
    <location>
        <begin position="735"/>
        <end position="853"/>
    </location>
</feature>
<dbReference type="Pfam" id="PF02518">
    <property type="entry name" value="HATPase_c"/>
    <property type="match status" value="1"/>
</dbReference>
<dbReference type="Proteomes" id="UP001321582">
    <property type="component" value="Chromosome"/>
</dbReference>
<dbReference type="InterPro" id="IPR000014">
    <property type="entry name" value="PAS"/>
</dbReference>
<evidence type="ECO:0000259" key="20">
    <source>
        <dbReference type="PROSITE" id="PS50112"/>
    </source>
</evidence>
<feature type="transmembrane region" description="Helical" evidence="17">
    <location>
        <begin position="12"/>
        <end position="36"/>
    </location>
</feature>
<accession>A0AAU9D6B9</accession>
<feature type="domain" description="HPt" evidence="21">
    <location>
        <begin position="1034"/>
        <end position="1127"/>
    </location>
</feature>
<dbReference type="SUPFAM" id="SSF47384">
    <property type="entry name" value="Homodimeric domain of signal transducing histidine kinase"/>
    <property type="match status" value="1"/>
</dbReference>
<dbReference type="Pfam" id="PF01627">
    <property type="entry name" value="Hpt"/>
    <property type="match status" value="1"/>
</dbReference>
<dbReference type="Gene3D" id="3.30.450.20">
    <property type="entry name" value="PAS domain"/>
    <property type="match status" value="3"/>
</dbReference>
<dbReference type="GO" id="GO:0005886">
    <property type="term" value="C:plasma membrane"/>
    <property type="evidence" value="ECO:0007669"/>
    <property type="project" value="UniProtKB-SubCell"/>
</dbReference>
<dbReference type="InterPro" id="IPR008207">
    <property type="entry name" value="Sig_transdc_His_kin_Hpt_dom"/>
</dbReference>
<dbReference type="CDD" id="cd00088">
    <property type="entry name" value="HPT"/>
    <property type="match status" value="1"/>
</dbReference>
<dbReference type="SMART" id="SM00387">
    <property type="entry name" value="HATPase_c"/>
    <property type="match status" value="1"/>
</dbReference>
<dbReference type="InterPro" id="IPR001789">
    <property type="entry name" value="Sig_transdc_resp-reg_receiver"/>
</dbReference>
<keyword evidence="6" id="KW-0808">Transferase</keyword>
<keyword evidence="23" id="KW-1185">Reference proteome</keyword>
<dbReference type="CDD" id="cd16922">
    <property type="entry name" value="HATPase_EvgS-ArcB-TorS-like"/>
    <property type="match status" value="1"/>
</dbReference>
<feature type="modified residue" description="Phosphohistidine" evidence="14">
    <location>
        <position position="1073"/>
    </location>
</feature>
<dbReference type="InterPro" id="IPR036641">
    <property type="entry name" value="HPT_dom_sf"/>
</dbReference>
<dbReference type="FunFam" id="1.10.287.130:FF:000003">
    <property type="entry name" value="Histidine kinase"/>
    <property type="match status" value="1"/>
</dbReference>
<evidence type="ECO:0000256" key="5">
    <source>
        <dbReference type="ARBA" id="ARBA00022553"/>
    </source>
</evidence>
<dbReference type="CDD" id="cd17546">
    <property type="entry name" value="REC_hyHK_CKI1_RcsC-like"/>
    <property type="match status" value="2"/>
</dbReference>
<dbReference type="Gene3D" id="3.40.50.2300">
    <property type="match status" value="2"/>
</dbReference>
<feature type="modified residue" description="4-aspartylphosphate" evidence="15">
    <location>
        <position position="785"/>
    </location>
</feature>
<feature type="modified residue" description="4-aspartylphosphate" evidence="15">
    <location>
        <position position="932"/>
    </location>
</feature>
<evidence type="ECO:0000256" key="9">
    <source>
        <dbReference type="ARBA" id="ARBA00022777"/>
    </source>
</evidence>
<dbReference type="FunFam" id="3.30.565.10:FF:000010">
    <property type="entry name" value="Sensor histidine kinase RcsC"/>
    <property type="match status" value="1"/>
</dbReference>
<dbReference type="SUPFAM" id="SSF47226">
    <property type="entry name" value="Histidine-containing phosphotransfer domain, HPT domain"/>
    <property type="match status" value="1"/>
</dbReference>
<dbReference type="PRINTS" id="PR00344">
    <property type="entry name" value="BCTRLSENSOR"/>
</dbReference>
<dbReference type="Gene3D" id="1.10.287.130">
    <property type="match status" value="1"/>
</dbReference>
<reference evidence="22 23" key="1">
    <citation type="submission" date="2022-11" db="EMBL/GenBank/DDBJ databases">
        <title>Haliovirga abyssi gen. nov., sp. nov., a mesophilic fermentative bacterium isolated from the Iheya North hydrothermal field and the proposal of Haliovirgaceae fam. nov.</title>
        <authorList>
            <person name="Miyazaki U."/>
            <person name="Tame A."/>
            <person name="Miyazaki J."/>
            <person name="Takai K."/>
            <person name="Sawayama S."/>
            <person name="Kitajima M."/>
            <person name="Okamoto A."/>
            <person name="Nakagawa S."/>
        </authorList>
    </citation>
    <scope>NUCLEOTIDE SEQUENCE [LARGE SCALE GENOMIC DNA]</scope>
    <source>
        <strain evidence="22 23">IC12</strain>
    </source>
</reference>
<dbReference type="EMBL" id="AP027059">
    <property type="protein sequence ID" value="BDU50088.1"/>
    <property type="molecule type" value="Genomic_DNA"/>
</dbReference>
<keyword evidence="8" id="KW-0547">Nucleotide-binding</keyword>
<evidence type="ECO:0000256" key="16">
    <source>
        <dbReference type="SAM" id="Coils"/>
    </source>
</evidence>
<dbReference type="InterPro" id="IPR029151">
    <property type="entry name" value="Sensor-like_sf"/>
</dbReference>
<feature type="coiled-coil region" evidence="16">
    <location>
        <begin position="1087"/>
        <end position="1114"/>
    </location>
</feature>
<keyword evidence="9" id="KW-0418">Kinase</keyword>
<dbReference type="CDD" id="cd00082">
    <property type="entry name" value="HisKA"/>
    <property type="match status" value="1"/>
</dbReference>
<dbReference type="GO" id="GO:0005524">
    <property type="term" value="F:ATP binding"/>
    <property type="evidence" value="ECO:0007669"/>
    <property type="project" value="UniProtKB-KW"/>
</dbReference>
<evidence type="ECO:0000256" key="3">
    <source>
        <dbReference type="ARBA" id="ARBA00012438"/>
    </source>
</evidence>
<evidence type="ECO:0000259" key="21">
    <source>
        <dbReference type="PROSITE" id="PS50894"/>
    </source>
</evidence>
<evidence type="ECO:0000313" key="23">
    <source>
        <dbReference type="Proteomes" id="UP001321582"/>
    </source>
</evidence>
<evidence type="ECO:0000256" key="14">
    <source>
        <dbReference type="PROSITE-ProRule" id="PRU00110"/>
    </source>
</evidence>
<dbReference type="SUPFAM" id="SSF55785">
    <property type="entry name" value="PYP-like sensor domain (PAS domain)"/>
    <property type="match status" value="1"/>
</dbReference>
<keyword evidence="5 15" id="KW-0597">Phosphoprotein</keyword>
<keyword evidence="4" id="KW-1003">Cell membrane</keyword>
<evidence type="ECO:0000256" key="11">
    <source>
        <dbReference type="ARBA" id="ARBA00022989"/>
    </source>
</evidence>
<dbReference type="PANTHER" id="PTHR45339">
    <property type="entry name" value="HYBRID SIGNAL TRANSDUCTION HISTIDINE KINASE J"/>
    <property type="match status" value="1"/>
</dbReference>
<evidence type="ECO:0000256" key="2">
    <source>
        <dbReference type="ARBA" id="ARBA00004651"/>
    </source>
</evidence>
<dbReference type="PROSITE" id="PS50109">
    <property type="entry name" value="HIS_KIN"/>
    <property type="match status" value="1"/>
</dbReference>
<evidence type="ECO:0000256" key="6">
    <source>
        <dbReference type="ARBA" id="ARBA00022679"/>
    </source>
</evidence>
<dbReference type="SUPFAM" id="SSF55874">
    <property type="entry name" value="ATPase domain of HSP90 chaperone/DNA topoisomerase II/histidine kinase"/>
    <property type="match status" value="1"/>
</dbReference>
<evidence type="ECO:0000256" key="8">
    <source>
        <dbReference type="ARBA" id="ARBA00022741"/>
    </source>
</evidence>
<feature type="coiled-coil region" evidence="16">
    <location>
        <begin position="465"/>
        <end position="492"/>
    </location>
</feature>
<keyword evidence="13 17" id="KW-0472">Membrane</keyword>
<feature type="domain" description="Response regulatory" evidence="19">
    <location>
        <begin position="881"/>
        <end position="1000"/>
    </location>
</feature>
<name>A0AAU9D6B9_9FUSO</name>
<evidence type="ECO:0000256" key="17">
    <source>
        <dbReference type="SAM" id="Phobius"/>
    </source>
</evidence>
<keyword evidence="7 17" id="KW-0812">Transmembrane</keyword>
<dbReference type="RefSeq" id="WP_307905024.1">
    <property type="nucleotide sequence ID" value="NZ_AP027059.1"/>
</dbReference>
<dbReference type="CDD" id="cd12912">
    <property type="entry name" value="PDC2_MCP_like"/>
    <property type="match status" value="1"/>
</dbReference>
<dbReference type="SMART" id="SM00448">
    <property type="entry name" value="REC"/>
    <property type="match status" value="2"/>
</dbReference>
<proteinExistence type="predicted"/>
<evidence type="ECO:0000256" key="15">
    <source>
        <dbReference type="PROSITE-ProRule" id="PRU00169"/>
    </source>
</evidence>
<gene>
    <name evidence="22" type="ORF">HLVA_06570</name>
</gene>